<feature type="domain" description="TadE-like" evidence="2">
    <location>
        <begin position="15"/>
        <end position="57"/>
    </location>
</feature>
<protein>
    <submittedName>
        <fullName evidence="3">TadE/TadG family type IV pilus assembly protein</fullName>
    </submittedName>
</protein>
<reference evidence="4" key="1">
    <citation type="journal article" date="2019" name="Int. J. Syst. Evol. Microbiol.">
        <title>The Global Catalogue of Microorganisms (GCM) 10K type strain sequencing project: providing services to taxonomists for standard genome sequencing and annotation.</title>
        <authorList>
            <consortium name="The Broad Institute Genomics Platform"/>
            <consortium name="The Broad Institute Genome Sequencing Center for Infectious Disease"/>
            <person name="Wu L."/>
            <person name="Ma J."/>
        </authorList>
    </citation>
    <scope>NUCLEOTIDE SEQUENCE [LARGE SCALE GENOMIC DNA]</scope>
    <source>
        <strain evidence="4">CCUG 38813</strain>
    </source>
</reference>
<dbReference type="EMBL" id="JBHSMS010000013">
    <property type="protein sequence ID" value="MFC5510184.1"/>
    <property type="molecule type" value="Genomic_DNA"/>
</dbReference>
<dbReference type="RefSeq" id="WP_379717243.1">
    <property type="nucleotide sequence ID" value="NZ_JBHSMS010000013.1"/>
</dbReference>
<accession>A0ABW0PE54</accession>
<dbReference type="Proteomes" id="UP001596031">
    <property type="component" value="Unassembled WGS sequence"/>
</dbReference>
<dbReference type="InterPro" id="IPR012495">
    <property type="entry name" value="TadE-like_dom"/>
</dbReference>
<comment type="caution">
    <text evidence="3">The sequence shown here is derived from an EMBL/GenBank/DDBJ whole genome shotgun (WGS) entry which is preliminary data.</text>
</comment>
<evidence type="ECO:0000256" key="1">
    <source>
        <dbReference type="SAM" id="Phobius"/>
    </source>
</evidence>
<feature type="transmembrane region" description="Helical" evidence="1">
    <location>
        <begin position="21"/>
        <end position="43"/>
    </location>
</feature>
<sequence length="168" mass="18470">MRRARKITGQQYGRGSIAVEAAIVLPILVLFFGLPSILLAFYFRQYTAVQKATHDAAIYLATAPRLEMTTTGPDGNFAALTVAKKIVEKELAGIVPDGVSVTPYVSCMYRVGNTTQMNACTSQIFKVETNTLFRLDVAINVPYINPLTGREVDAWYMSVVAPVRYLGK</sequence>
<evidence type="ECO:0000259" key="2">
    <source>
        <dbReference type="Pfam" id="PF07811"/>
    </source>
</evidence>
<keyword evidence="1" id="KW-1133">Transmembrane helix</keyword>
<evidence type="ECO:0000313" key="3">
    <source>
        <dbReference type="EMBL" id="MFC5510184.1"/>
    </source>
</evidence>
<keyword evidence="1" id="KW-0812">Transmembrane</keyword>
<dbReference type="Pfam" id="PF07811">
    <property type="entry name" value="TadE"/>
    <property type="match status" value="1"/>
</dbReference>
<organism evidence="3 4">
    <name type="scientific">Massilia jejuensis</name>
    <dbReference type="NCBI Taxonomy" id="648894"/>
    <lineage>
        <taxon>Bacteria</taxon>
        <taxon>Pseudomonadati</taxon>
        <taxon>Pseudomonadota</taxon>
        <taxon>Betaproteobacteria</taxon>
        <taxon>Burkholderiales</taxon>
        <taxon>Oxalobacteraceae</taxon>
        <taxon>Telluria group</taxon>
        <taxon>Massilia</taxon>
    </lineage>
</organism>
<keyword evidence="4" id="KW-1185">Reference proteome</keyword>
<proteinExistence type="predicted"/>
<name>A0ABW0PE54_9BURK</name>
<keyword evidence="1" id="KW-0472">Membrane</keyword>
<gene>
    <name evidence="3" type="ORF">ACFPOU_03455</name>
</gene>
<evidence type="ECO:0000313" key="4">
    <source>
        <dbReference type="Proteomes" id="UP001596031"/>
    </source>
</evidence>